<dbReference type="PANTHER" id="PTHR36766">
    <property type="entry name" value="PLANT BROAD-SPECTRUM MILDEW RESISTANCE PROTEIN RPW8"/>
    <property type="match status" value="1"/>
</dbReference>
<dbReference type="InterPro" id="IPR007650">
    <property type="entry name" value="Zf-FLZ_dom"/>
</dbReference>
<reference evidence="8" key="1">
    <citation type="submission" date="2023-05" db="EMBL/GenBank/DDBJ databases">
        <title>Genome and transcriptome analyses reveal genes involved in the formation of fine ridges on petal epidermal cells in Hibiscus trionum.</title>
        <authorList>
            <person name="Koshimizu S."/>
            <person name="Masuda S."/>
            <person name="Ishii T."/>
            <person name="Shirasu K."/>
            <person name="Hoshino A."/>
            <person name="Arita M."/>
        </authorList>
    </citation>
    <scope>NUCLEOTIDE SEQUENCE</scope>
    <source>
        <strain evidence="8">Hamamatsu line</strain>
    </source>
</reference>
<organism evidence="8 9">
    <name type="scientific">Hibiscus trionum</name>
    <name type="common">Flower of an hour</name>
    <dbReference type="NCBI Taxonomy" id="183268"/>
    <lineage>
        <taxon>Eukaryota</taxon>
        <taxon>Viridiplantae</taxon>
        <taxon>Streptophyta</taxon>
        <taxon>Embryophyta</taxon>
        <taxon>Tracheophyta</taxon>
        <taxon>Spermatophyta</taxon>
        <taxon>Magnoliopsida</taxon>
        <taxon>eudicotyledons</taxon>
        <taxon>Gunneridae</taxon>
        <taxon>Pentapetalae</taxon>
        <taxon>rosids</taxon>
        <taxon>malvids</taxon>
        <taxon>Malvales</taxon>
        <taxon>Malvaceae</taxon>
        <taxon>Malvoideae</taxon>
        <taxon>Hibiscus</taxon>
    </lineage>
</organism>
<sequence length="495" mass="55794">MDSSECSRTHGFIRKDQGLASLALMESGGTHNQNVFPQRPLCFPRRISLRNLSSSPSPSSSSCSSPMSARFEDHNQPNLLDACFLCKKSVGGNKDIFIPRRDFCSQECRREQLDIDKSNSLSSSMKAEQGEVREDLQPSGKLETPFPPRKVHQDHDENQTKPPKPLSIEDGNSSVRIDKYTSVMLPKEILERSSLQDLYLFDCIALKIFPLPPSLKRLLVYNCRALEFPQCYEPMNRLENLTLRGSCDSLQTFPLNYFPKLVSLRLGNCRNLEYLSIDKKLHNELTSLEFLEISDCPKLRFPEDGFQAPNLNSLGIYNCLSLTSLQWILCFESLRTLFIVKCPALESFPMEGLPSSLLALSISFCDKMIPHKGWKLDKLHSLSRFQIEGGCKELESFPEEGLLPTNLKSLSISGLLNLISLDGEGLQKLTSLHSLGIDSCSKLDSLPEHGLPSSLFKVSITYCSLLNPKLRNRKGKEWSKIAHIHSIHLDEETHC</sequence>
<evidence type="ECO:0000256" key="3">
    <source>
        <dbReference type="ARBA" id="ARBA00022771"/>
    </source>
</evidence>
<accession>A0A9W7H3V0</accession>
<dbReference type="AlphaFoldDB" id="A0A9W7H3V0"/>
<dbReference type="SUPFAM" id="SSF52058">
    <property type="entry name" value="L domain-like"/>
    <property type="match status" value="1"/>
</dbReference>
<evidence type="ECO:0000256" key="2">
    <source>
        <dbReference type="ARBA" id="ARBA00022723"/>
    </source>
</evidence>
<comment type="caution">
    <text evidence="8">The sequence shown here is derived from an EMBL/GenBank/DDBJ whole genome shotgun (WGS) entry which is preliminary data.</text>
</comment>
<keyword evidence="9" id="KW-1185">Reference proteome</keyword>
<dbReference type="GO" id="GO:0008270">
    <property type="term" value="F:zinc ion binding"/>
    <property type="evidence" value="ECO:0007669"/>
    <property type="project" value="UniProtKB-KW"/>
</dbReference>
<dbReference type="Gene3D" id="3.80.10.10">
    <property type="entry name" value="Ribonuclease Inhibitor"/>
    <property type="match status" value="2"/>
</dbReference>
<keyword evidence="4" id="KW-0611">Plant defense</keyword>
<dbReference type="PANTHER" id="PTHR36766:SF36">
    <property type="entry name" value="AAA+ ATPASE DOMAIN-CONTAINING PROTEIN"/>
    <property type="match status" value="1"/>
</dbReference>
<dbReference type="InterPro" id="IPR032675">
    <property type="entry name" value="LRR_dom_sf"/>
</dbReference>
<evidence type="ECO:0000256" key="6">
    <source>
        <dbReference type="SAM" id="MobiDB-lite"/>
    </source>
</evidence>
<keyword evidence="2" id="KW-0479">Metal-binding</keyword>
<feature type="domain" description="FLZ-type" evidence="7">
    <location>
        <begin position="78"/>
        <end position="120"/>
    </location>
</feature>
<dbReference type="EMBL" id="BSYR01000008">
    <property type="protein sequence ID" value="GMI70167.1"/>
    <property type="molecule type" value="Genomic_DNA"/>
</dbReference>
<keyword evidence="3" id="KW-0863">Zinc-finger</keyword>
<comment type="similarity">
    <text evidence="1">Belongs to the FLZ family.</text>
</comment>
<dbReference type="Proteomes" id="UP001165190">
    <property type="component" value="Unassembled WGS sequence"/>
</dbReference>
<evidence type="ECO:0000313" key="8">
    <source>
        <dbReference type="EMBL" id="GMI70167.1"/>
    </source>
</evidence>
<protein>
    <recommendedName>
        <fullName evidence="7">FLZ-type domain-containing protein</fullName>
    </recommendedName>
</protein>
<dbReference type="PROSITE" id="PS51795">
    <property type="entry name" value="ZF_FLZ"/>
    <property type="match status" value="1"/>
</dbReference>
<proteinExistence type="inferred from homology"/>
<feature type="region of interest" description="Disordered" evidence="6">
    <location>
        <begin position="119"/>
        <end position="172"/>
    </location>
</feature>
<dbReference type="GO" id="GO:0006952">
    <property type="term" value="P:defense response"/>
    <property type="evidence" value="ECO:0007669"/>
    <property type="project" value="UniProtKB-KW"/>
</dbReference>
<dbReference type="OrthoDB" id="1002108at2759"/>
<name>A0A9W7H3V0_HIBTR</name>
<feature type="zinc finger region" description="FLZ-type" evidence="5">
    <location>
        <begin position="78"/>
        <end position="120"/>
    </location>
</feature>
<evidence type="ECO:0000313" key="9">
    <source>
        <dbReference type="Proteomes" id="UP001165190"/>
    </source>
</evidence>
<evidence type="ECO:0000256" key="4">
    <source>
        <dbReference type="ARBA" id="ARBA00022821"/>
    </source>
</evidence>
<evidence type="ECO:0000256" key="1">
    <source>
        <dbReference type="ARBA" id="ARBA00009374"/>
    </source>
</evidence>
<keyword evidence="3" id="KW-0862">Zinc</keyword>
<gene>
    <name evidence="8" type="ORF">HRI_000686000</name>
</gene>
<dbReference type="Pfam" id="PF04570">
    <property type="entry name" value="zf-FLZ"/>
    <property type="match status" value="1"/>
</dbReference>
<evidence type="ECO:0000259" key="7">
    <source>
        <dbReference type="PROSITE" id="PS51795"/>
    </source>
</evidence>
<evidence type="ECO:0000256" key="5">
    <source>
        <dbReference type="PROSITE-ProRule" id="PRU01131"/>
    </source>
</evidence>